<dbReference type="PROSITE" id="PS50041">
    <property type="entry name" value="C_TYPE_LECTIN_2"/>
    <property type="match status" value="1"/>
</dbReference>
<reference evidence="2" key="1">
    <citation type="submission" date="2025-08" db="UniProtKB">
        <authorList>
            <consortium name="Ensembl"/>
        </authorList>
    </citation>
    <scope>IDENTIFICATION</scope>
</reference>
<organism evidence="2 3">
    <name type="scientific">Sinocyclocheilus rhinocerous</name>
    <dbReference type="NCBI Taxonomy" id="307959"/>
    <lineage>
        <taxon>Eukaryota</taxon>
        <taxon>Metazoa</taxon>
        <taxon>Chordata</taxon>
        <taxon>Craniata</taxon>
        <taxon>Vertebrata</taxon>
        <taxon>Euteleostomi</taxon>
        <taxon>Actinopterygii</taxon>
        <taxon>Neopterygii</taxon>
        <taxon>Teleostei</taxon>
        <taxon>Ostariophysi</taxon>
        <taxon>Cypriniformes</taxon>
        <taxon>Cyprinidae</taxon>
        <taxon>Cyprininae</taxon>
        <taxon>Sinocyclocheilus</taxon>
    </lineage>
</organism>
<keyword evidence="3" id="KW-1185">Reference proteome</keyword>
<dbReference type="Gene3D" id="3.10.100.10">
    <property type="entry name" value="Mannose-Binding Protein A, subunit A"/>
    <property type="match status" value="1"/>
</dbReference>
<dbReference type="PANTHER" id="PTHR45784:SF3">
    <property type="entry name" value="C-TYPE LECTIN DOMAIN FAMILY 4 MEMBER K-LIKE-RELATED"/>
    <property type="match status" value="1"/>
</dbReference>
<accession>A0A673IG88</accession>
<evidence type="ECO:0000313" key="2">
    <source>
        <dbReference type="Ensembl" id="ENSSRHP00000036740.1"/>
    </source>
</evidence>
<dbReference type="InterPro" id="IPR001304">
    <property type="entry name" value="C-type_lectin-like"/>
</dbReference>
<dbReference type="PANTHER" id="PTHR45784">
    <property type="entry name" value="C-TYPE LECTIN DOMAIN FAMILY 20 MEMBER A-RELATED"/>
    <property type="match status" value="1"/>
</dbReference>
<dbReference type="SMART" id="SM00034">
    <property type="entry name" value="CLECT"/>
    <property type="match status" value="1"/>
</dbReference>
<proteinExistence type="predicted"/>
<dbReference type="Pfam" id="PF00059">
    <property type="entry name" value="Lectin_C"/>
    <property type="match status" value="1"/>
</dbReference>
<name>A0A673IG88_9TELE</name>
<dbReference type="InterPro" id="IPR016187">
    <property type="entry name" value="CTDL_fold"/>
</dbReference>
<dbReference type="Ensembl" id="ENSSRHT00000037808.1">
    <property type="protein sequence ID" value="ENSSRHP00000036740.1"/>
    <property type="gene ID" value="ENSSRHG00000018832.1"/>
</dbReference>
<dbReference type="AlphaFoldDB" id="A0A673IG88"/>
<dbReference type="SUPFAM" id="SSF56436">
    <property type="entry name" value="C-type lectin-like"/>
    <property type="match status" value="1"/>
</dbReference>
<reference evidence="2" key="2">
    <citation type="submission" date="2025-09" db="UniProtKB">
        <authorList>
            <consortium name="Ensembl"/>
        </authorList>
    </citation>
    <scope>IDENTIFICATION</scope>
</reference>
<dbReference type="InterPro" id="IPR016186">
    <property type="entry name" value="C-type_lectin-like/link_sf"/>
</dbReference>
<sequence length="153" mass="18144">MVNYHCHYSNGLSCGLPMAAVCACPLSRRDRIVSHSENASATYVFIYQYKNWTEAQSYCREHHTDLISIRNETENQKIQYLLRNYYYYYYHNVWIGLYKTRSWSDQSNTSFTYWSTWQPDTAGSCTVVSFRDSGKWMDENCNYAFPFFCHSGE</sequence>
<protein>
    <recommendedName>
        <fullName evidence="1">C-type lectin domain-containing protein</fullName>
    </recommendedName>
</protein>
<evidence type="ECO:0000259" key="1">
    <source>
        <dbReference type="PROSITE" id="PS50041"/>
    </source>
</evidence>
<evidence type="ECO:0000313" key="3">
    <source>
        <dbReference type="Proteomes" id="UP000472270"/>
    </source>
</evidence>
<dbReference type="Proteomes" id="UP000472270">
    <property type="component" value="Unassembled WGS sequence"/>
</dbReference>
<feature type="domain" description="C-type lectin" evidence="1">
    <location>
        <begin position="38"/>
        <end position="150"/>
    </location>
</feature>